<feature type="chain" id="PRO_5016247739" evidence="3">
    <location>
        <begin position="25"/>
        <end position="300"/>
    </location>
</feature>
<proteinExistence type="inferred from homology"/>
<dbReference type="InterPro" id="IPR005770">
    <property type="entry name" value="PhnD"/>
</dbReference>
<reference evidence="4 5" key="1">
    <citation type="submission" date="2018-05" db="EMBL/GenBank/DDBJ databases">
        <title>Genomic Encyclopedia of Type Strains, Phase IV (KMG-IV): sequencing the most valuable type-strain genomes for metagenomic binning, comparative biology and taxonomic classification.</title>
        <authorList>
            <person name="Goeker M."/>
        </authorList>
    </citation>
    <scope>NUCLEOTIDE SEQUENCE [LARGE SCALE GENOMIC DNA]</scope>
    <source>
        <strain evidence="4 5">DSM 16097</strain>
    </source>
</reference>
<evidence type="ECO:0000256" key="1">
    <source>
        <dbReference type="ARBA" id="ARBA00007162"/>
    </source>
</evidence>
<keyword evidence="5" id="KW-1185">Reference proteome</keyword>
<evidence type="ECO:0000313" key="5">
    <source>
        <dbReference type="Proteomes" id="UP000245708"/>
    </source>
</evidence>
<dbReference type="PANTHER" id="PTHR35841">
    <property type="entry name" value="PHOSPHONATES-BINDING PERIPLASMIC PROTEIN"/>
    <property type="match status" value="1"/>
</dbReference>
<dbReference type="EMBL" id="QGGW01000001">
    <property type="protein sequence ID" value="PWK61989.1"/>
    <property type="molecule type" value="Genomic_DNA"/>
</dbReference>
<dbReference type="GO" id="GO:0055085">
    <property type="term" value="P:transmembrane transport"/>
    <property type="evidence" value="ECO:0007669"/>
    <property type="project" value="InterPro"/>
</dbReference>
<protein>
    <submittedName>
        <fullName evidence="4">Phosphonate transport system substrate-binding protein</fullName>
    </submittedName>
</protein>
<dbReference type="NCBIfam" id="TIGR01098">
    <property type="entry name" value="3A0109s03R"/>
    <property type="match status" value="1"/>
</dbReference>
<dbReference type="GO" id="GO:0043190">
    <property type="term" value="C:ATP-binding cassette (ABC) transporter complex"/>
    <property type="evidence" value="ECO:0007669"/>
    <property type="project" value="InterPro"/>
</dbReference>
<dbReference type="Gene3D" id="3.40.190.10">
    <property type="entry name" value="Periplasmic binding protein-like II"/>
    <property type="match status" value="2"/>
</dbReference>
<evidence type="ECO:0000313" key="4">
    <source>
        <dbReference type="EMBL" id="PWK61989.1"/>
    </source>
</evidence>
<feature type="signal peptide" evidence="3">
    <location>
        <begin position="1"/>
        <end position="24"/>
    </location>
</feature>
<comment type="similarity">
    <text evidence="1">Belongs to the phosphate/phosphite/phosphonate binding protein family.</text>
</comment>
<dbReference type="SUPFAM" id="SSF53850">
    <property type="entry name" value="Periplasmic binding protein-like II"/>
    <property type="match status" value="1"/>
</dbReference>
<comment type="caution">
    <text evidence="4">The sequence shown here is derived from an EMBL/GenBank/DDBJ whole genome shotgun (WGS) entry which is preliminary data.</text>
</comment>
<keyword evidence="2 3" id="KW-0732">Signal</keyword>
<name>A0A316GMF9_9RHOB</name>
<organism evidence="4 5">
    <name type="scientific">Roseicyclus mahoneyensis</name>
    <dbReference type="NCBI Taxonomy" id="164332"/>
    <lineage>
        <taxon>Bacteria</taxon>
        <taxon>Pseudomonadati</taxon>
        <taxon>Pseudomonadota</taxon>
        <taxon>Alphaproteobacteria</taxon>
        <taxon>Rhodobacterales</taxon>
        <taxon>Roseobacteraceae</taxon>
        <taxon>Roseicyclus</taxon>
    </lineage>
</organism>
<gene>
    <name evidence="4" type="ORF">C7455_10114</name>
</gene>
<dbReference type="Pfam" id="PF12974">
    <property type="entry name" value="Phosphonate-bd"/>
    <property type="match status" value="1"/>
</dbReference>
<sequence>MNRRFLLSTSAAALTLALSLPAAADWRQTRESLTIGIPPIENAEEGQRRYGPFAEYLSETLGVPVTLRMASAYSGIIQAMEAGEADMSMFGAAAYASAYDVLAGDLEPLGHAVSATGDRGYYAVVIVAADSTAQSLEDLAGQTLAFADPNSASGYLVPNFYLGQMGLGEGHFSETGFSGSHDNGILAVVRGTYDAAATWHYTEDNGAVQRMTERGEIPADAVRVIWESPLIPSDAWSVRASMPEDLKADLLEALTSFHEADPERFDIVSSGGSWTQIVPVGHEAFLDSIAMREAMLAQRN</sequence>
<dbReference type="RefSeq" id="WP_170118956.1">
    <property type="nucleotide sequence ID" value="NZ_QGGW01000001.1"/>
</dbReference>
<dbReference type="PANTHER" id="PTHR35841:SF1">
    <property type="entry name" value="PHOSPHONATES-BINDING PERIPLASMIC PROTEIN"/>
    <property type="match status" value="1"/>
</dbReference>
<dbReference type="AlphaFoldDB" id="A0A316GMF9"/>
<dbReference type="CDD" id="cd01071">
    <property type="entry name" value="PBP2_PhnD_like"/>
    <property type="match status" value="1"/>
</dbReference>
<evidence type="ECO:0000256" key="3">
    <source>
        <dbReference type="SAM" id="SignalP"/>
    </source>
</evidence>
<evidence type="ECO:0000256" key="2">
    <source>
        <dbReference type="ARBA" id="ARBA00022729"/>
    </source>
</evidence>
<dbReference type="Proteomes" id="UP000245708">
    <property type="component" value="Unassembled WGS sequence"/>
</dbReference>
<accession>A0A316GMF9</accession>